<dbReference type="EMBL" id="WLYK01000005">
    <property type="protein sequence ID" value="MTD14698.1"/>
    <property type="molecule type" value="Genomic_DNA"/>
</dbReference>
<dbReference type="Proteomes" id="UP000460221">
    <property type="component" value="Unassembled WGS sequence"/>
</dbReference>
<reference evidence="2 3" key="1">
    <citation type="submission" date="2019-11" db="EMBL/GenBank/DDBJ databases">
        <authorList>
            <person name="Jiang L.-Q."/>
        </authorList>
    </citation>
    <scope>NUCLEOTIDE SEQUENCE [LARGE SCALE GENOMIC DNA]</scope>
    <source>
        <strain evidence="2 3">YIM 132087</strain>
    </source>
</reference>
<protein>
    <submittedName>
        <fullName evidence="2">DUF1992 domain-containing protein</fullName>
    </submittedName>
</protein>
<dbReference type="RefSeq" id="WP_154768736.1">
    <property type="nucleotide sequence ID" value="NZ_WLYK01000005.1"/>
</dbReference>
<keyword evidence="3" id="KW-1185">Reference proteome</keyword>
<evidence type="ECO:0000313" key="3">
    <source>
        <dbReference type="Proteomes" id="UP000460221"/>
    </source>
</evidence>
<feature type="region of interest" description="Disordered" evidence="1">
    <location>
        <begin position="106"/>
        <end position="140"/>
    </location>
</feature>
<evidence type="ECO:0000256" key="1">
    <source>
        <dbReference type="SAM" id="MobiDB-lite"/>
    </source>
</evidence>
<evidence type="ECO:0000313" key="2">
    <source>
        <dbReference type="EMBL" id="MTD14698.1"/>
    </source>
</evidence>
<name>A0A7K1FKR2_9ACTN</name>
<dbReference type="AlphaFoldDB" id="A0A7K1FKR2"/>
<sequence>MRDQPPPPGQDENWWVHRYVQREGLPLSELLPTGLRLKKEAAEVDAAVARLHTEPAVRAYVEALNTRIRAEIFVPTGGPSVVLTPVDVDLVVVQWRIRQATPRARIVTQGRRPEPEPVEAPDGAPRRRGLLRRRRRESGG</sequence>
<feature type="compositionally biased region" description="Basic residues" evidence="1">
    <location>
        <begin position="126"/>
        <end position="140"/>
    </location>
</feature>
<proteinExistence type="predicted"/>
<gene>
    <name evidence="2" type="ORF">GIS00_12180</name>
</gene>
<organism evidence="2 3">
    <name type="scientific">Nakamurella alba</name>
    <dbReference type="NCBI Taxonomy" id="2665158"/>
    <lineage>
        <taxon>Bacteria</taxon>
        <taxon>Bacillati</taxon>
        <taxon>Actinomycetota</taxon>
        <taxon>Actinomycetes</taxon>
        <taxon>Nakamurellales</taxon>
        <taxon>Nakamurellaceae</taxon>
        <taxon>Nakamurella</taxon>
    </lineage>
</organism>
<accession>A0A7K1FKR2</accession>
<comment type="caution">
    <text evidence="2">The sequence shown here is derived from an EMBL/GenBank/DDBJ whole genome shotgun (WGS) entry which is preliminary data.</text>
</comment>